<dbReference type="InterPro" id="IPR015943">
    <property type="entry name" value="WD40/YVTN_repeat-like_dom_sf"/>
</dbReference>
<keyword evidence="2" id="KW-0677">Repeat</keyword>
<reference evidence="5" key="1">
    <citation type="submission" date="2021-09" db="EMBL/GenBank/DDBJ databases">
        <authorList>
            <consortium name="AG Swart"/>
            <person name="Singh M."/>
            <person name="Singh A."/>
            <person name="Seah K."/>
            <person name="Emmerich C."/>
        </authorList>
    </citation>
    <scope>NUCLEOTIDE SEQUENCE</scope>
    <source>
        <strain evidence="5">ATCC30299</strain>
    </source>
</reference>
<dbReference type="AlphaFoldDB" id="A0AAU9IZU7"/>
<dbReference type="EMBL" id="CAJZBQ010000021">
    <property type="protein sequence ID" value="CAG9318669.1"/>
    <property type="molecule type" value="Genomic_DNA"/>
</dbReference>
<organism evidence="5 6">
    <name type="scientific">Blepharisma stoltei</name>
    <dbReference type="NCBI Taxonomy" id="1481888"/>
    <lineage>
        <taxon>Eukaryota</taxon>
        <taxon>Sar</taxon>
        <taxon>Alveolata</taxon>
        <taxon>Ciliophora</taxon>
        <taxon>Postciliodesmatophora</taxon>
        <taxon>Heterotrichea</taxon>
        <taxon>Heterotrichida</taxon>
        <taxon>Blepharismidae</taxon>
        <taxon>Blepharisma</taxon>
    </lineage>
</organism>
<evidence type="ECO:0000313" key="5">
    <source>
        <dbReference type="EMBL" id="CAG9318669.1"/>
    </source>
</evidence>
<dbReference type="Proteomes" id="UP001162131">
    <property type="component" value="Unassembled WGS sequence"/>
</dbReference>
<name>A0AAU9IZU7_9CILI</name>
<comment type="similarity">
    <text evidence="3">Belongs to the WD repeat PROPPIN family.</text>
</comment>
<dbReference type="PANTHER" id="PTHR11227">
    <property type="entry name" value="WD-REPEAT PROTEIN INTERACTING WITH PHOSPHOINOSIDES WIPI -RELATED"/>
    <property type="match status" value="1"/>
</dbReference>
<protein>
    <recommendedName>
        <fullName evidence="7">WD repeat domain phosphoinositide-interacting protein 2</fullName>
    </recommendedName>
</protein>
<keyword evidence="1 4" id="KW-0853">WD repeat</keyword>
<proteinExistence type="inferred from homology"/>
<evidence type="ECO:0000256" key="3">
    <source>
        <dbReference type="ARBA" id="ARBA00025740"/>
    </source>
</evidence>
<dbReference type="GO" id="GO:0005737">
    <property type="term" value="C:cytoplasm"/>
    <property type="evidence" value="ECO:0007669"/>
    <property type="project" value="UniProtKB-ARBA"/>
</dbReference>
<evidence type="ECO:0000256" key="1">
    <source>
        <dbReference type="ARBA" id="ARBA00022574"/>
    </source>
</evidence>
<dbReference type="InterPro" id="IPR036322">
    <property type="entry name" value="WD40_repeat_dom_sf"/>
</dbReference>
<gene>
    <name evidence="5" type="ORF">BSTOLATCC_MIC22039</name>
</gene>
<evidence type="ECO:0000313" key="6">
    <source>
        <dbReference type="Proteomes" id="UP001162131"/>
    </source>
</evidence>
<dbReference type="Pfam" id="PF21032">
    <property type="entry name" value="PROPPIN"/>
    <property type="match status" value="1"/>
</dbReference>
<evidence type="ECO:0008006" key="7">
    <source>
        <dbReference type="Google" id="ProtNLM"/>
    </source>
</evidence>
<evidence type="ECO:0000256" key="2">
    <source>
        <dbReference type="ARBA" id="ARBA00022737"/>
    </source>
</evidence>
<dbReference type="InterPro" id="IPR001680">
    <property type="entry name" value="WD40_rpt"/>
</dbReference>
<dbReference type="SMART" id="SM00320">
    <property type="entry name" value="WD40"/>
    <property type="match status" value="2"/>
</dbReference>
<dbReference type="PROSITE" id="PS50082">
    <property type="entry name" value="WD_REPEATS_2"/>
    <property type="match status" value="1"/>
</dbReference>
<dbReference type="Gene3D" id="2.130.10.10">
    <property type="entry name" value="YVTN repeat-like/Quinoprotein amine dehydrogenase"/>
    <property type="match status" value="1"/>
</dbReference>
<dbReference type="SUPFAM" id="SSF50978">
    <property type="entry name" value="WD40 repeat-like"/>
    <property type="match status" value="1"/>
</dbReference>
<accession>A0AAU9IZU7</accession>
<evidence type="ECO:0000256" key="4">
    <source>
        <dbReference type="PROSITE-ProRule" id="PRU00221"/>
    </source>
</evidence>
<dbReference type="InterPro" id="IPR048720">
    <property type="entry name" value="PROPPIN"/>
</dbReference>
<feature type="repeat" description="WD" evidence="4">
    <location>
        <begin position="237"/>
        <end position="271"/>
    </location>
</feature>
<keyword evidence="6" id="KW-1185">Reference proteome</keyword>
<comment type="caution">
    <text evidence="5">The sequence shown here is derived from an EMBL/GenBank/DDBJ whole genome shotgun (WGS) entry which is preliminary data.</text>
</comment>
<sequence length="367" mass="41628">MSSEEIGNRILRLNFNQPNERNINTLLSVGTTKGFRVIRLEDAKINFRCDSETALHFPGGISTLIQMFESQLFCISGSSINSCYPPNIVYFWDAKDGEIKTEARFRSEVKNILLRKDHCIIVLKKITYVYLLNSLRPIASIPTCDNEKGVAASSYDKDKFILATLDMNPGYIKITNFETRETKQALIHENPVVHLSLDYSGTYGASASEQGTIIRVFDCNTLEILHELRRGTNPALISSITFSPENKYLIATSNRFTIHLWRLENPQSSSVTGMFSKYLPTYFQYERSTSKLTLNPDITWTCPLSISVGPAACFVNNDEFCVANLDGNLYKCKINEADLSMKVYEVKPFLDFNESIVEGDREWSSFE</sequence>